<dbReference type="InterPro" id="IPR029045">
    <property type="entry name" value="ClpP/crotonase-like_dom_sf"/>
</dbReference>
<dbReference type="SMART" id="SM00245">
    <property type="entry name" value="TSPc"/>
    <property type="match status" value="1"/>
</dbReference>
<evidence type="ECO:0000256" key="5">
    <source>
        <dbReference type="ARBA" id="ARBA00022801"/>
    </source>
</evidence>
<evidence type="ECO:0000259" key="10">
    <source>
        <dbReference type="SMART" id="SM00245"/>
    </source>
</evidence>
<dbReference type="PIRSF" id="PIRSF036421">
    <property type="entry name" value="Tricorn_protease"/>
    <property type="match status" value="1"/>
</dbReference>
<evidence type="ECO:0000256" key="1">
    <source>
        <dbReference type="ARBA" id="ARBA00004496"/>
    </source>
</evidence>
<dbReference type="Pfam" id="PF26549">
    <property type="entry name" value="Tricorn_N"/>
    <property type="match status" value="1"/>
</dbReference>
<gene>
    <name evidence="11" type="ORF">BIV57_09935</name>
</gene>
<dbReference type="PANTHER" id="PTHR43253:SF1">
    <property type="entry name" value="TRICORN PROTEASE HOMOLOG 2-RELATED"/>
    <property type="match status" value="1"/>
</dbReference>
<dbReference type="EMBL" id="MLCF01000045">
    <property type="protein sequence ID" value="OIV37678.1"/>
    <property type="molecule type" value="Genomic_DNA"/>
</dbReference>
<evidence type="ECO:0000256" key="9">
    <source>
        <dbReference type="SAM" id="MobiDB-lite"/>
    </source>
</evidence>
<dbReference type="SUPFAM" id="SSF50156">
    <property type="entry name" value="PDZ domain-like"/>
    <property type="match status" value="1"/>
</dbReference>
<dbReference type="InterPro" id="IPR028204">
    <property type="entry name" value="Tricorn_C1"/>
</dbReference>
<sequence length="1068" mass="115360">MTDAYLRFPHIRDSLLVFAAEDDVWLAPLDGGRAYRLTADHEPVDNPRLSPDATRVAWTSRREGAAEVHVAPVDGGTARRLTYWGEPNTRVLGWLSDDRVLAVSTVDQGSRRRSWAYAVPIDGGPAERLPYGPVGGVAPNPAGPGTLLVSAAMSRDAAQWKRYRGGTAGKLWIDRTGDGEFVRVHEDLDANIESPMWLENGRIAFLADHEGVGHLYSSLPDGTDLTRHTSGDWYARNAATDGTRVVWQSAGDLHLLDSLDGTPRKLDVRLGGPRTARAPQRIDAAEWLGDLTVDRTGRASAVEVRGTVHWLTHRDGPVRALADAPGVRGRLPVVLGDTGRAAWVTDAEGEDALEIAPVNGTAVDGGSEKPQRLASGRLGRVLELAASPDGTRLAAAAHDGRLLVIDTATGSSRELAASEWGDVDGLAFSPDSRWLAWSQPGLDRIRQIRLADLREGTVLDATPLRFHDFSPAFTADGKYLAFLSYRDFDPVYDSHAFDLSFPGGCRPQLLALAADTPSPFAPRLGGRPFEDEDDEHGKDADREGGKNDGKKDDTPPITRVDAEGLDQRAVPFPVPAGQYDRLRAAKGAVLWLREPITGRLGTDLAGPDADRPRPVLERFDLAAPRTEELVDGLDGYHVSGDGTRVAIQDGKRLLVRPTAHKVEPDDHPSASDDIAVDLGRIRVTVDPGAEWRQEFDENGRLMRDHFWRADLGGVDWDAVLRRYRPLVERVGSTADLVDVLWETVGELGTSHAYVIPPGAGKPHRVRQGLLGADWRVEDGRWTIARVIPGEPSDPLARSPLTAPGVAMRAGDVVVAVDGRAVDPVAGPGPLLVGTAGKPVELTVDPAGGGERRTVAVVPLGDETPLRYQDRVNERRAYVLEKSGGKLGYLHVPDMQAVGWAQLHRDLRTQTARDGLVVDIRENGGGHTSQLVLQKISGTVIGWDVSRGSGTESYPQHAPRGPVVVVTNEFAGSDGDIIAAAVQSTGLGPVIGTRSWGGVVGIDGRYQLVDGTTVTQPRYAFWFAQHGWGVENHGVDPDIEVVKAPQHWAADEDPQLDRAIEEALARLEA</sequence>
<dbReference type="SUPFAM" id="SSF52096">
    <property type="entry name" value="ClpP/crotonase"/>
    <property type="match status" value="1"/>
</dbReference>
<dbReference type="AlphaFoldDB" id="A0A1J7BGA8"/>
<keyword evidence="3" id="KW-0963">Cytoplasm</keyword>
<dbReference type="InterPro" id="IPR015943">
    <property type="entry name" value="WD40/YVTN_repeat-like_dom_sf"/>
</dbReference>
<dbReference type="Gene3D" id="2.120.10.60">
    <property type="entry name" value="Tricorn protease N-terminal domain"/>
    <property type="match status" value="1"/>
</dbReference>
<dbReference type="Gene3D" id="2.30.42.10">
    <property type="match status" value="1"/>
</dbReference>
<dbReference type="Proteomes" id="UP000243342">
    <property type="component" value="Unassembled WGS sequence"/>
</dbReference>
<organism evidence="11 12">
    <name type="scientific">Mangrovactinospora gilvigrisea</name>
    <dbReference type="NCBI Taxonomy" id="1428644"/>
    <lineage>
        <taxon>Bacteria</taxon>
        <taxon>Bacillati</taxon>
        <taxon>Actinomycetota</taxon>
        <taxon>Actinomycetes</taxon>
        <taxon>Kitasatosporales</taxon>
        <taxon>Streptomycetaceae</taxon>
        <taxon>Mangrovactinospora</taxon>
    </lineage>
</organism>
<dbReference type="SUPFAM" id="SSF69304">
    <property type="entry name" value="Tricorn protease N-terminal domain"/>
    <property type="match status" value="1"/>
</dbReference>
<evidence type="ECO:0000256" key="4">
    <source>
        <dbReference type="ARBA" id="ARBA00022670"/>
    </source>
</evidence>
<dbReference type="Gene3D" id="3.30.750.44">
    <property type="match status" value="1"/>
</dbReference>
<dbReference type="Pfam" id="PF03572">
    <property type="entry name" value="Peptidase_S41"/>
    <property type="match status" value="1"/>
</dbReference>
<feature type="active site" description="Nucleophile" evidence="7">
    <location>
        <position position="972"/>
    </location>
</feature>
<feature type="active site" description="Charge relay system" evidence="7">
    <location>
        <position position="1030"/>
    </location>
</feature>
<dbReference type="InterPro" id="IPR005151">
    <property type="entry name" value="Tail-specific_protease"/>
</dbReference>
<dbReference type="Pfam" id="PF26550">
    <property type="entry name" value="Tricorn_2nd"/>
    <property type="match status" value="1"/>
</dbReference>
<dbReference type="InterPro" id="IPR029414">
    <property type="entry name" value="Tricorn_PDZ"/>
</dbReference>
<dbReference type="SUPFAM" id="SSF69322">
    <property type="entry name" value="Tricorn protease domain 2"/>
    <property type="match status" value="1"/>
</dbReference>
<dbReference type="PANTHER" id="PTHR43253">
    <property type="entry name" value="TRICORN PROTEASE HOMOLOG 2-RELATED"/>
    <property type="match status" value="1"/>
</dbReference>
<feature type="active site" description="Charge relay system" evidence="7">
    <location>
        <position position="751"/>
    </location>
</feature>
<evidence type="ECO:0000256" key="2">
    <source>
        <dbReference type="ARBA" id="ARBA00008524"/>
    </source>
</evidence>
<comment type="subcellular location">
    <subcellularLocation>
        <location evidence="1">Cytoplasm</location>
    </subcellularLocation>
</comment>
<dbReference type="Pfam" id="PF14684">
    <property type="entry name" value="Tricorn_C1"/>
    <property type="match status" value="1"/>
</dbReference>
<dbReference type="Gene3D" id="2.130.10.10">
    <property type="entry name" value="YVTN repeat-like/Quinoprotein amine dehydrogenase"/>
    <property type="match status" value="1"/>
</dbReference>
<evidence type="ECO:0000256" key="3">
    <source>
        <dbReference type="ARBA" id="ARBA00022490"/>
    </source>
</evidence>
<keyword evidence="4" id="KW-0645">Protease</keyword>
<evidence type="ECO:0000313" key="11">
    <source>
        <dbReference type="EMBL" id="OIV37678.1"/>
    </source>
</evidence>
<dbReference type="CDD" id="cd07562">
    <property type="entry name" value="Peptidase_S41_TRI"/>
    <property type="match status" value="1"/>
</dbReference>
<dbReference type="CDD" id="cd10828">
    <property type="entry name" value="cpPDZ_Tricorn-protease"/>
    <property type="match status" value="1"/>
</dbReference>
<evidence type="ECO:0000256" key="7">
    <source>
        <dbReference type="PIRSR" id="PIRSR036421-1"/>
    </source>
</evidence>
<evidence type="ECO:0000256" key="6">
    <source>
        <dbReference type="ARBA" id="ARBA00022825"/>
    </source>
</evidence>
<keyword evidence="5" id="KW-0378">Hydrolase</keyword>
<feature type="domain" description="Tail specific protease" evidence="10">
    <location>
        <begin position="849"/>
        <end position="1041"/>
    </location>
</feature>
<keyword evidence="12" id="KW-1185">Reference proteome</keyword>
<dbReference type="InterPro" id="IPR036034">
    <property type="entry name" value="PDZ_sf"/>
</dbReference>
<dbReference type="Pfam" id="PF14685">
    <property type="entry name" value="PDZ_Tricorn"/>
    <property type="match status" value="1"/>
</dbReference>
<proteinExistence type="inferred from homology"/>
<dbReference type="STRING" id="1428644.BIV57_09935"/>
<reference evidence="11 12" key="1">
    <citation type="submission" date="2016-10" db="EMBL/GenBank/DDBJ databases">
        <title>Genome sequence of Streptomyces gilvigriseus MUSC 26.</title>
        <authorList>
            <person name="Lee L.-H."/>
            <person name="Ser H.-L."/>
        </authorList>
    </citation>
    <scope>NUCLEOTIDE SEQUENCE [LARGE SCALE GENOMIC DNA]</scope>
    <source>
        <strain evidence="11 12">MUSC 26</strain>
    </source>
</reference>
<feature type="region of interest" description="Disordered" evidence="9">
    <location>
        <begin position="516"/>
        <end position="566"/>
    </location>
</feature>
<evidence type="ECO:0000313" key="12">
    <source>
        <dbReference type="Proteomes" id="UP000243342"/>
    </source>
</evidence>
<feature type="non-terminal residue" evidence="11">
    <location>
        <position position="1068"/>
    </location>
</feature>
<feature type="compositionally biased region" description="Basic and acidic residues" evidence="9">
    <location>
        <begin position="535"/>
        <end position="566"/>
    </location>
</feature>
<dbReference type="GO" id="GO:0006508">
    <property type="term" value="P:proteolysis"/>
    <property type="evidence" value="ECO:0007669"/>
    <property type="project" value="UniProtKB-KW"/>
</dbReference>
<feature type="site" description="Transition state stabilizer; via amide nitrogen" evidence="8">
    <location>
        <position position="973"/>
    </location>
</feature>
<dbReference type="InterPro" id="IPR012393">
    <property type="entry name" value="Tricorn_protease"/>
</dbReference>
<dbReference type="Gene3D" id="3.90.226.10">
    <property type="entry name" value="2-enoyl-CoA Hydratase, Chain A, domain 1"/>
    <property type="match status" value="1"/>
</dbReference>
<comment type="caution">
    <text evidence="11">The sequence shown here is derived from an EMBL/GenBank/DDBJ whole genome shotgun (WGS) entry which is preliminary data.</text>
</comment>
<comment type="similarity">
    <text evidence="2">Belongs to the peptidase S41B family.</text>
</comment>
<keyword evidence="6" id="KW-0720">Serine protease</keyword>
<evidence type="ECO:0000256" key="8">
    <source>
        <dbReference type="PIRSR" id="PIRSR036421-3"/>
    </source>
</evidence>
<accession>A0A1J7BGA8</accession>
<name>A0A1J7BGA8_9ACTN</name>
<dbReference type="GO" id="GO:0008236">
    <property type="term" value="F:serine-type peptidase activity"/>
    <property type="evidence" value="ECO:0007669"/>
    <property type="project" value="UniProtKB-KW"/>
</dbReference>
<dbReference type="GO" id="GO:0005737">
    <property type="term" value="C:cytoplasm"/>
    <property type="evidence" value="ECO:0007669"/>
    <property type="project" value="UniProtKB-SubCell"/>
</dbReference>
<protein>
    <submittedName>
        <fullName evidence="11">Peptidase S41</fullName>
    </submittedName>
</protein>